<evidence type="ECO:0000313" key="4">
    <source>
        <dbReference type="Proteomes" id="UP000610760"/>
    </source>
</evidence>
<dbReference type="EMBL" id="JACRSV010000006">
    <property type="protein sequence ID" value="MBC8560987.1"/>
    <property type="molecule type" value="Genomic_DNA"/>
</dbReference>
<sequence length="172" mass="18640">MEWFANFILPAVICLIIIYGLYKNVDVFSAFTAGAKQGIQTSMNILPSLIALMTCIGMFQASGALDIITYGLHPLTEFLHIPNEIIPLALLRPLSGSGALSVFQNILNEHGPDSFIGRVASVMQGSSETTFYTIAVYYGAIKISKSRHTAVCSLVGDFVGLIVSVIMVQIFF</sequence>
<dbReference type="RefSeq" id="WP_249296284.1">
    <property type="nucleotide sequence ID" value="NZ_JACRSV010000006.1"/>
</dbReference>
<dbReference type="Pfam" id="PF07670">
    <property type="entry name" value="Gate"/>
    <property type="match status" value="1"/>
</dbReference>
<feature type="transmembrane region" description="Helical" evidence="1">
    <location>
        <begin position="150"/>
        <end position="171"/>
    </location>
</feature>
<organism evidence="3 4">
    <name type="scientific">Fumia xinanensis</name>
    <dbReference type="NCBI Taxonomy" id="2763659"/>
    <lineage>
        <taxon>Bacteria</taxon>
        <taxon>Bacillati</taxon>
        <taxon>Bacillota</taxon>
        <taxon>Clostridia</taxon>
        <taxon>Eubacteriales</taxon>
        <taxon>Oscillospiraceae</taxon>
        <taxon>Fumia</taxon>
    </lineage>
</organism>
<dbReference type="PANTHER" id="PTHR35793">
    <property type="entry name" value="INNER MEMBRANE PROTEIN YJIG"/>
    <property type="match status" value="1"/>
</dbReference>
<name>A0A926I8H8_9FIRM</name>
<dbReference type="Proteomes" id="UP000610760">
    <property type="component" value="Unassembled WGS sequence"/>
</dbReference>
<keyword evidence="1" id="KW-1133">Transmembrane helix</keyword>
<dbReference type="InterPro" id="IPR011642">
    <property type="entry name" value="Gate_dom"/>
</dbReference>
<dbReference type="GO" id="GO:0005886">
    <property type="term" value="C:plasma membrane"/>
    <property type="evidence" value="ECO:0007669"/>
    <property type="project" value="TreeGrafter"/>
</dbReference>
<reference evidence="3" key="1">
    <citation type="submission" date="2020-08" db="EMBL/GenBank/DDBJ databases">
        <title>Genome public.</title>
        <authorList>
            <person name="Liu C."/>
            <person name="Sun Q."/>
        </authorList>
    </citation>
    <scope>NUCLEOTIDE SEQUENCE</scope>
    <source>
        <strain evidence="3">NSJ-33</strain>
    </source>
</reference>
<protein>
    <submittedName>
        <fullName evidence="3">Spore maturation protein</fullName>
    </submittedName>
</protein>
<keyword evidence="1" id="KW-0812">Transmembrane</keyword>
<comment type="caution">
    <text evidence="3">The sequence shown here is derived from an EMBL/GenBank/DDBJ whole genome shotgun (WGS) entry which is preliminary data.</text>
</comment>
<proteinExistence type="predicted"/>
<keyword evidence="4" id="KW-1185">Reference proteome</keyword>
<feature type="transmembrane region" description="Helical" evidence="1">
    <location>
        <begin position="7"/>
        <end position="25"/>
    </location>
</feature>
<evidence type="ECO:0000313" key="3">
    <source>
        <dbReference type="EMBL" id="MBC8560987.1"/>
    </source>
</evidence>
<dbReference type="PANTHER" id="PTHR35793:SF2">
    <property type="entry name" value="INNER MEMBRANE PROTEIN YJIG"/>
    <property type="match status" value="1"/>
</dbReference>
<dbReference type="InterPro" id="IPR052549">
    <property type="entry name" value="SpmB"/>
</dbReference>
<feature type="domain" description="Nucleoside transporter/FeoB GTPase Gate" evidence="2">
    <location>
        <begin position="44"/>
        <end position="142"/>
    </location>
</feature>
<accession>A0A926I8H8</accession>
<dbReference type="AlphaFoldDB" id="A0A926I8H8"/>
<evidence type="ECO:0000259" key="2">
    <source>
        <dbReference type="Pfam" id="PF07670"/>
    </source>
</evidence>
<evidence type="ECO:0000256" key="1">
    <source>
        <dbReference type="SAM" id="Phobius"/>
    </source>
</evidence>
<keyword evidence="1" id="KW-0472">Membrane</keyword>
<feature type="transmembrane region" description="Helical" evidence="1">
    <location>
        <begin position="45"/>
        <end position="65"/>
    </location>
</feature>
<gene>
    <name evidence="3" type="ORF">H8710_13045</name>
</gene>